<evidence type="ECO:0000256" key="1">
    <source>
        <dbReference type="SAM" id="SignalP"/>
    </source>
</evidence>
<reference evidence="2 3" key="2">
    <citation type="submission" date="2020-06" db="EMBL/GenBank/DDBJ databases">
        <title>Ramlibacter rhizophilus sp. nov., isolated from rhizosphere soil of national flower Mugunghwa from South Korea.</title>
        <authorList>
            <person name="Zheng-Fei Y."/>
            <person name="Huan T."/>
        </authorList>
    </citation>
    <scope>NUCLEOTIDE SEQUENCE [LARGE SCALE GENOMIC DNA]</scope>
    <source>
        <strain evidence="2 3">B156</strain>
    </source>
</reference>
<comment type="caution">
    <text evidence="2">The sequence shown here is derived from an EMBL/GenBank/DDBJ whole genome shotgun (WGS) entry which is preliminary data.</text>
</comment>
<organism evidence="2 3">
    <name type="scientific">Ramlibacter montanisoli</name>
    <dbReference type="NCBI Taxonomy" id="2732512"/>
    <lineage>
        <taxon>Bacteria</taxon>
        <taxon>Pseudomonadati</taxon>
        <taxon>Pseudomonadota</taxon>
        <taxon>Betaproteobacteria</taxon>
        <taxon>Burkholderiales</taxon>
        <taxon>Comamonadaceae</taxon>
        <taxon>Ramlibacter</taxon>
    </lineage>
</organism>
<proteinExistence type="predicted"/>
<keyword evidence="3" id="KW-1185">Reference proteome</keyword>
<accession>A0A849KCU8</accession>
<feature type="signal peptide" evidence="1">
    <location>
        <begin position="1"/>
        <end position="19"/>
    </location>
</feature>
<gene>
    <name evidence="2" type="ORF">HK415_13800</name>
</gene>
<dbReference type="AlphaFoldDB" id="A0A849KCU8"/>
<evidence type="ECO:0000313" key="3">
    <source>
        <dbReference type="Proteomes" id="UP000552954"/>
    </source>
</evidence>
<reference evidence="2 3" key="1">
    <citation type="submission" date="2020-05" db="EMBL/GenBank/DDBJ databases">
        <authorList>
            <person name="Khan S.A."/>
            <person name="Jeon C.O."/>
            <person name="Chun B.H."/>
        </authorList>
    </citation>
    <scope>NUCLEOTIDE SEQUENCE [LARGE SCALE GENOMIC DNA]</scope>
    <source>
        <strain evidence="2 3">B156</strain>
    </source>
</reference>
<sequence>MKKAMTLGLLALAAGAAQAGTYSAMQENDCRLVTPGQLSEVIQKVGKDTGLNLPKDMAIRTEVHCAPDGNSKRFVYTIRAAIEKLVHDGEQQRWAHVAQLTGYGTTANTASLLREVRFTVRDVIRQEP</sequence>
<dbReference type="EMBL" id="JABFCS010000001">
    <property type="protein sequence ID" value="NNU43997.1"/>
    <property type="molecule type" value="Genomic_DNA"/>
</dbReference>
<dbReference type="Proteomes" id="UP000552954">
    <property type="component" value="Unassembled WGS sequence"/>
</dbReference>
<keyword evidence="1" id="KW-0732">Signal</keyword>
<name>A0A849KCU8_9BURK</name>
<evidence type="ECO:0008006" key="4">
    <source>
        <dbReference type="Google" id="ProtNLM"/>
    </source>
</evidence>
<feature type="chain" id="PRO_5032641590" description="DUF3718 domain-containing protein" evidence="1">
    <location>
        <begin position="20"/>
        <end position="128"/>
    </location>
</feature>
<evidence type="ECO:0000313" key="2">
    <source>
        <dbReference type="EMBL" id="NNU43997.1"/>
    </source>
</evidence>
<dbReference type="RefSeq" id="WP_171560162.1">
    <property type="nucleotide sequence ID" value="NZ_JABFCS010000001.1"/>
</dbReference>
<protein>
    <recommendedName>
        <fullName evidence="4">DUF3718 domain-containing protein</fullName>
    </recommendedName>
</protein>